<dbReference type="InterPro" id="IPR036265">
    <property type="entry name" value="HIT-like_sf"/>
</dbReference>
<feature type="domain" description="ATP adenylyltransferase C-terminal" evidence="2">
    <location>
        <begin position="186"/>
        <end position="292"/>
    </location>
</feature>
<reference evidence="4" key="2">
    <citation type="submission" date="2023-06" db="EMBL/GenBank/DDBJ databases">
        <authorList>
            <consortium name="Lawrence Berkeley National Laboratory"/>
            <person name="Haridas S."/>
            <person name="Hensen N."/>
            <person name="Bonometti L."/>
            <person name="Westerberg I."/>
            <person name="Brannstrom I.O."/>
            <person name="Guillou S."/>
            <person name="Cros-Aarteil S."/>
            <person name="Calhoun S."/>
            <person name="Kuo A."/>
            <person name="Mondo S."/>
            <person name="Pangilinan J."/>
            <person name="Riley R."/>
            <person name="Labutti K."/>
            <person name="Andreopoulos B."/>
            <person name="Lipzen A."/>
            <person name="Chen C."/>
            <person name="Yanf M."/>
            <person name="Daum C."/>
            <person name="Ng V."/>
            <person name="Clum A."/>
            <person name="Steindorff A."/>
            <person name="Ohm R."/>
            <person name="Martin F."/>
            <person name="Silar P."/>
            <person name="Natvig D."/>
            <person name="Lalanne C."/>
            <person name="Gautier V."/>
            <person name="Ament-Velasquez S.L."/>
            <person name="Kruys A."/>
            <person name="Hutchinson M.I."/>
            <person name="Powell A.J."/>
            <person name="Barry K."/>
            <person name="Miller A.N."/>
            <person name="Grigoriev I.V."/>
            <person name="Debuchy R."/>
            <person name="Gladieux P."/>
            <person name="Thoren M.H."/>
            <person name="Johannesson H."/>
        </authorList>
    </citation>
    <scope>NUCLEOTIDE SEQUENCE</scope>
    <source>
        <strain evidence="4">SMH4131-1</strain>
    </source>
</reference>
<dbReference type="Pfam" id="PF09830">
    <property type="entry name" value="ATP_transf"/>
    <property type="match status" value="1"/>
</dbReference>
<dbReference type="InterPro" id="IPR019200">
    <property type="entry name" value="ATP_adenylylTrfase_C"/>
</dbReference>
<dbReference type="GO" id="GO:0003877">
    <property type="term" value="F:ATP:ADP adenylyltransferase activity"/>
    <property type="evidence" value="ECO:0007669"/>
    <property type="project" value="InterPro"/>
</dbReference>
<dbReference type="GO" id="GO:0005524">
    <property type="term" value="F:ATP binding"/>
    <property type="evidence" value="ECO:0007669"/>
    <property type="project" value="InterPro"/>
</dbReference>
<dbReference type="PANTHER" id="PTHR38420">
    <property type="entry name" value="AP-4-A PHOSPHORYLASE II"/>
    <property type="match status" value="1"/>
</dbReference>
<protein>
    <submittedName>
        <fullName evidence="4">ATP adenylyltransferase-domain-containing protein</fullName>
    </submittedName>
</protein>
<dbReference type="EMBL" id="JAUEPO010000005">
    <property type="protein sequence ID" value="KAK3321374.1"/>
    <property type="molecule type" value="Genomic_DNA"/>
</dbReference>
<reference evidence="4" key="1">
    <citation type="journal article" date="2023" name="Mol. Phylogenet. Evol.">
        <title>Genome-scale phylogeny and comparative genomics of the fungal order Sordariales.</title>
        <authorList>
            <person name="Hensen N."/>
            <person name="Bonometti L."/>
            <person name="Westerberg I."/>
            <person name="Brannstrom I.O."/>
            <person name="Guillou S."/>
            <person name="Cros-Aarteil S."/>
            <person name="Calhoun S."/>
            <person name="Haridas S."/>
            <person name="Kuo A."/>
            <person name="Mondo S."/>
            <person name="Pangilinan J."/>
            <person name="Riley R."/>
            <person name="LaButti K."/>
            <person name="Andreopoulos B."/>
            <person name="Lipzen A."/>
            <person name="Chen C."/>
            <person name="Yan M."/>
            <person name="Daum C."/>
            <person name="Ng V."/>
            <person name="Clum A."/>
            <person name="Steindorff A."/>
            <person name="Ohm R.A."/>
            <person name="Martin F."/>
            <person name="Silar P."/>
            <person name="Natvig D.O."/>
            <person name="Lalanne C."/>
            <person name="Gautier V."/>
            <person name="Ament-Velasquez S.L."/>
            <person name="Kruys A."/>
            <person name="Hutchinson M.I."/>
            <person name="Powell A.J."/>
            <person name="Barry K."/>
            <person name="Miller A.N."/>
            <person name="Grigoriev I.V."/>
            <person name="Debuchy R."/>
            <person name="Gladieux P."/>
            <person name="Hiltunen Thoren M."/>
            <person name="Johannesson H."/>
        </authorList>
    </citation>
    <scope>NUCLEOTIDE SEQUENCE</scope>
    <source>
        <strain evidence="4">SMH4131-1</strain>
    </source>
</reference>
<comment type="caution">
    <text evidence="4">The sequence shown here is derived from an EMBL/GenBank/DDBJ whole genome shotgun (WGS) entry which is preliminary data.</text>
</comment>
<proteinExistence type="predicted"/>
<feature type="compositionally biased region" description="Polar residues" evidence="1">
    <location>
        <begin position="49"/>
        <end position="59"/>
    </location>
</feature>
<feature type="region of interest" description="Disordered" evidence="1">
    <location>
        <begin position="49"/>
        <end position="78"/>
    </location>
</feature>
<evidence type="ECO:0000259" key="3">
    <source>
        <dbReference type="Pfam" id="PF19327"/>
    </source>
</evidence>
<dbReference type="Pfam" id="PF19327">
    <property type="entry name" value="Ap4A_phos_N"/>
    <property type="match status" value="1"/>
</dbReference>
<dbReference type="AlphaFoldDB" id="A0AAE0IAK9"/>
<organism evidence="4 5">
    <name type="scientific">Cercophora scortea</name>
    <dbReference type="NCBI Taxonomy" id="314031"/>
    <lineage>
        <taxon>Eukaryota</taxon>
        <taxon>Fungi</taxon>
        <taxon>Dikarya</taxon>
        <taxon>Ascomycota</taxon>
        <taxon>Pezizomycotina</taxon>
        <taxon>Sordariomycetes</taxon>
        <taxon>Sordariomycetidae</taxon>
        <taxon>Sordariales</taxon>
        <taxon>Lasiosphaeriaceae</taxon>
        <taxon>Cercophora</taxon>
    </lineage>
</organism>
<evidence type="ECO:0000313" key="5">
    <source>
        <dbReference type="Proteomes" id="UP001286456"/>
    </source>
</evidence>
<feature type="domain" description="Ap4A phosphorylase 1/2 N-terminal" evidence="3">
    <location>
        <begin position="30"/>
        <end position="168"/>
    </location>
</feature>
<dbReference type="Proteomes" id="UP001286456">
    <property type="component" value="Unassembled WGS sequence"/>
</dbReference>
<evidence type="ECO:0000256" key="1">
    <source>
        <dbReference type="SAM" id="MobiDB-lite"/>
    </source>
</evidence>
<dbReference type="InterPro" id="IPR009163">
    <property type="entry name" value="Ap4A_phos1/2"/>
</dbReference>
<dbReference type="GO" id="GO:0009117">
    <property type="term" value="P:nucleotide metabolic process"/>
    <property type="evidence" value="ECO:0007669"/>
    <property type="project" value="InterPro"/>
</dbReference>
<keyword evidence="5" id="KW-1185">Reference proteome</keyword>
<keyword evidence="4" id="KW-0548">Nucleotidyltransferase</keyword>
<accession>A0AAE0IAK9</accession>
<dbReference type="InterPro" id="IPR045759">
    <property type="entry name" value="Ap4A_phos1/2_N"/>
</dbReference>
<name>A0AAE0IAK9_9PEZI</name>
<sequence length="300" mass="33187">MHLDEDDIIEKFDALVADGTAFYEGSARVVRFEDKGVQFEFRVSDALTNKPATSPTQAHPKQPPASPEPSGYRPGSDIDVSGFEITPVGETHLLAINKFAAVRPHLLLLTQDGFQRQYTALDRDDLASARAVLASFTRPYLIFYNCRVEGGCSRLHKHMQAIPSPDEDEDGRPLWPDWDEARRGCIPFHYFLHRFEDGTLPAPDDLSEIYGRLLGQAQKVVRHDDDTGSKAIPHNVAMNQRWIVVIPRRKGDADGVGVNGAGMLGLAWVSSEKKLEEWKEFGPANVLVEVGVAKALNGTG</sequence>
<dbReference type="SUPFAM" id="SSF54197">
    <property type="entry name" value="HIT-like"/>
    <property type="match status" value="1"/>
</dbReference>
<dbReference type="Gene3D" id="3.30.428.70">
    <property type="match status" value="1"/>
</dbReference>
<dbReference type="PANTHER" id="PTHR38420:SF1">
    <property type="entry name" value="PUTATIVE (AFU_ORTHOLOGUE AFUA_5G14690)-RELATED"/>
    <property type="match status" value="1"/>
</dbReference>
<dbReference type="InterPro" id="IPR043171">
    <property type="entry name" value="Ap4A_phos1/2-like"/>
</dbReference>
<keyword evidence="4" id="KW-0808">Transferase</keyword>
<gene>
    <name evidence="4" type="ORF">B0T19DRAFT_264437</name>
</gene>
<evidence type="ECO:0000313" key="4">
    <source>
        <dbReference type="EMBL" id="KAK3321374.1"/>
    </source>
</evidence>
<evidence type="ECO:0000259" key="2">
    <source>
        <dbReference type="Pfam" id="PF09830"/>
    </source>
</evidence>